<feature type="compositionally biased region" description="Low complexity" evidence="1">
    <location>
        <begin position="8"/>
        <end position="22"/>
    </location>
</feature>
<dbReference type="EMBL" id="MH160377">
    <property type="protein sequence ID" value="AWO70809.1"/>
    <property type="molecule type" value="Genomic_DNA"/>
</dbReference>
<feature type="region of interest" description="Disordered" evidence="1">
    <location>
        <begin position="1"/>
        <end position="31"/>
    </location>
</feature>
<name>A0A2U9A8M5_HHV1</name>
<evidence type="ECO:0000313" key="2">
    <source>
        <dbReference type="EMBL" id="AWO70809.1"/>
    </source>
</evidence>
<organismHost>
    <name type="scientific">Homo sapiens</name>
    <name type="common">Human</name>
    <dbReference type="NCBI Taxonomy" id="9606"/>
</organismHost>
<reference evidence="2" key="1">
    <citation type="journal article" date="2018" name="J. ISSAAS">
        <title>Ultrasensitive capture of human herpes simplex virus genomes directly from clinical samples reveals extraordinarily limited evolution in cell culture.</title>
        <authorList>
            <person name="Greninger A.L."/>
            <person name="Roychoudhury P."/>
            <person name="Xie H."/>
            <person name="Casto A."/>
            <person name="Cent A."/>
            <person name="Pepper G."/>
            <person name="Koelle D.M."/>
            <person name="Huang M.-L."/>
            <person name="Wald A."/>
            <person name="Johnston C."/>
            <person name="Jerome K.R."/>
        </authorList>
    </citation>
    <scope>NUCLEOTIDE SEQUENCE</scope>
    <source>
        <strain evidence="2">HSV1-ORIGINAL-H2</strain>
    </source>
</reference>
<proteinExistence type="predicted"/>
<organism evidence="2">
    <name type="scientific">Human herpesvirus 1</name>
    <name type="common">HHV-1</name>
    <name type="synonym">Human herpes simplex virus 1</name>
    <dbReference type="NCBI Taxonomy" id="10298"/>
    <lineage>
        <taxon>Viruses</taxon>
        <taxon>Duplodnaviria</taxon>
        <taxon>Heunggongvirae</taxon>
        <taxon>Peploviricota</taxon>
        <taxon>Herviviricetes</taxon>
        <taxon>Herpesvirales</taxon>
        <taxon>Orthoherpesviridae</taxon>
        <taxon>Alphaherpesvirinae</taxon>
        <taxon>Simplexvirus</taxon>
        <taxon>Simplexvirus humanalpha1</taxon>
    </lineage>
</organism>
<protein>
    <submittedName>
        <fullName evidence="2">Uncharacterized protein</fullName>
    </submittedName>
</protein>
<sequence length="162" mass="17131">MNTRGYRQRPAPVAARPGAPADPRGPGPGPHNGPAHALRFFFFFFFSVFCRAPSPFLFSLLPPPPSSPPVPSSLPSSPVIPLVEGAPVSFNKDAAFPGRLDTCFSPIEGGGPKRQGAPQRLRSATPLAGGLVLQHTSPFFSPPPTLSQTLLLTRPTTNCPLI</sequence>
<accession>A0A2U9A8M5</accession>
<evidence type="ECO:0000256" key="1">
    <source>
        <dbReference type="SAM" id="MobiDB-lite"/>
    </source>
</evidence>